<dbReference type="EMBL" id="DXBJ01000079">
    <property type="protein sequence ID" value="HIZ58997.1"/>
    <property type="molecule type" value="Genomic_DNA"/>
</dbReference>
<name>A0A9D2FIC3_9FIRM</name>
<dbReference type="AlphaFoldDB" id="A0A9D2FIC3"/>
<protein>
    <submittedName>
        <fullName evidence="1">Uncharacterized protein</fullName>
    </submittedName>
</protein>
<reference evidence="1" key="2">
    <citation type="submission" date="2021-04" db="EMBL/GenBank/DDBJ databases">
        <authorList>
            <person name="Gilroy R."/>
        </authorList>
    </citation>
    <scope>NUCLEOTIDE SEQUENCE</scope>
    <source>
        <strain evidence="1">ChiBcec16-3735</strain>
    </source>
</reference>
<evidence type="ECO:0000313" key="1">
    <source>
        <dbReference type="EMBL" id="HIZ58997.1"/>
    </source>
</evidence>
<comment type="caution">
    <text evidence="1">The sequence shown here is derived from an EMBL/GenBank/DDBJ whole genome shotgun (WGS) entry which is preliminary data.</text>
</comment>
<sequence>MPLTPKQQKVLAALLREPTQKAASASTGVSDRQIRAYLSQPEFQEAYRQALSELVLEASFQARRGYAQALDALREIVVDPGQTPASRISAARSLLEYGLKLTEQADILVKLDELEKWRDEFSGT</sequence>
<gene>
    <name evidence="1" type="ORF">H9725_10605</name>
</gene>
<organism evidence="1 2">
    <name type="scientific">Candidatus Faecalibacterium gallistercoris</name>
    <dbReference type="NCBI Taxonomy" id="2838579"/>
    <lineage>
        <taxon>Bacteria</taxon>
        <taxon>Bacillati</taxon>
        <taxon>Bacillota</taxon>
        <taxon>Clostridia</taxon>
        <taxon>Eubacteriales</taxon>
        <taxon>Oscillospiraceae</taxon>
        <taxon>Faecalibacterium</taxon>
    </lineage>
</organism>
<proteinExistence type="predicted"/>
<reference evidence="1" key="1">
    <citation type="journal article" date="2021" name="PeerJ">
        <title>Extensive microbial diversity within the chicken gut microbiome revealed by metagenomics and culture.</title>
        <authorList>
            <person name="Gilroy R."/>
            <person name="Ravi A."/>
            <person name="Getino M."/>
            <person name="Pursley I."/>
            <person name="Horton D.L."/>
            <person name="Alikhan N.F."/>
            <person name="Baker D."/>
            <person name="Gharbi K."/>
            <person name="Hall N."/>
            <person name="Watson M."/>
            <person name="Adriaenssens E.M."/>
            <person name="Foster-Nyarko E."/>
            <person name="Jarju S."/>
            <person name="Secka A."/>
            <person name="Antonio M."/>
            <person name="Oren A."/>
            <person name="Chaudhuri R.R."/>
            <person name="La Ragione R."/>
            <person name="Hildebrand F."/>
            <person name="Pallen M.J."/>
        </authorList>
    </citation>
    <scope>NUCLEOTIDE SEQUENCE</scope>
    <source>
        <strain evidence="1">ChiBcec16-3735</strain>
    </source>
</reference>
<evidence type="ECO:0000313" key="2">
    <source>
        <dbReference type="Proteomes" id="UP000824065"/>
    </source>
</evidence>
<accession>A0A9D2FIC3</accession>
<dbReference type="Proteomes" id="UP000824065">
    <property type="component" value="Unassembled WGS sequence"/>
</dbReference>